<feature type="domain" description="CID" evidence="2">
    <location>
        <begin position="6"/>
        <end position="141"/>
    </location>
</feature>
<dbReference type="GO" id="GO:0070692">
    <property type="term" value="C:CTDK-1 complex"/>
    <property type="evidence" value="ECO:0007669"/>
    <property type="project" value="InterPro"/>
</dbReference>
<dbReference type="GO" id="GO:0032786">
    <property type="term" value="P:positive regulation of DNA-templated transcription, elongation"/>
    <property type="evidence" value="ECO:0007669"/>
    <property type="project" value="InterPro"/>
</dbReference>
<dbReference type="Pfam" id="PF12243">
    <property type="entry name" value="CTK3"/>
    <property type="match status" value="1"/>
</dbReference>
<dbReference type="EMBL" id="JAEPRA010000001">
    <property type="protein sequence ID" value="KAG2189101.1"/>
    <property type="molecule type" value="Genomic_DNA"/>
</dbReference>
<dbReference type="SUPFAM" id="SSF48464">
    <property type="entry name" value="ENTH/VHS domain"/>
    <property type="match status" value="1"/>
</dbReference>
<proteinExistence type="predicted"/>
<evidence type="ECO:0000313" key="4">
    <source>
        <dbReference type="Proteomes" id="UP000612746"/>
    </source>
</evidence>
<dbReference type="InterPro" id="IPR042326">
    <property type="entry name" value="Ctk3"/>
</dbReference>
<evidence type="ECO:0000256" key="1">
    <source>
        <dbReference type="SAM" id="MobiDB-lite"/>
    </source>
</evidence>
<reference evidence="3" key="1">
    <citation type="submission" date="2020-12" db="EMBL/GenBank/DDBJ databases">
        <title>Metabolic potential, ecology and presence of endohyphal bacteria is reflected in genomic diversity of Mucoromycotina.</title>
        <authorList>
            <person name="Muszewska A."/>
            <person name="Okrasinska A."/>
            <person name="Steczkiewicz K."/>
            <person name="Drgas O."/>
            <person name="Orlowska M."/>
            <person name="Perlinska-Lenart U."/>
            <person name="Aleksandrzak-Piekarczyk T."/>
            <person name="Szatraj K."/>
            <person name="Zielenkiewicz U."/>
            <person name="Pilsyk S."/>
            <person name="Malc E."/>
            <person name="Mieczkowski P."/>
            <person name="Kruszewska J.S."/>
            <person name="Biernat P."/>
            <person name="Pawlowska J."/>
        </authorList>
    </citation>
    <scope>NUCLEOTIDE SEQUENCE</scope>
    <source>
        <strain evidence="3">WA0000051536</strain>
    </source>
</reference>
<protein>
    <recommendedName>
        <fullName evidence="2">CID domain-containing protein</fullName>
    </recommendedName>
</protein>
<dbReference type="InterPro" id="IPR006569">
    <property type="entry name" value="CID_dom"/>
</dbReference>
<dbReference type="Pfam" id="PF12350">
    <property type="entry name" value="CTK3_C"/>
    <property type="match status" value="1"/>
</dbReference>
<organism evidence="3 4">
    <name type="scientific">Umbelopsis vinacea</name>
    <dbReference type="NCBI Taxonomy" id="44442"/>
    <lineage>
        <taxon>Eukaryota</taxon>
        <taxon>Fungi</taxon>
        <taxon>Fungi incertae sedis</taxon>
        <taxon>Mucoromycota</taxon>
        <taxon>Mucoromycotina</taxon>
        <taxon>Umbelopsidomycetes</taxon>
        <taxon>Umbelopsidales</taxon>
        <taxon>Umbelopsidaceae</taxon>
        <taxon>Umbelopsis</taxon>
    </lineage>
</organism>
<dbReference type="InterPro" id="IPR024638">
    <property type="entry name" value="Ctk3_N"/>
</dbReference>
<dbReference type="PANTHER" id="PTHR28291">
    <property type="entry name" value="CTD KINASE SUBUNIT GAMMA"/>
    <property type="match status" value="1"/>
</dbReference>
<dbReference type="PANTHER" id="PTHR28291:SF1">
    <property type="entry name" value="CTD KINASE SUBUNIT GAMMA"/>
    <property type="match status" value="1"/>
</dbReference>
<evidence type="ECO:0000313" key="3">
    <source>
        <dbReference type="EMBL" id="KAG2189101.1"/>
    </source>
</evidence>
<dbReference type="InterPro" id="IPR008942">
    <property type="entry name" value="ENTH_VHS"/>
</dbReference>
<feature type="compositionally biased region" description="Basic and acidic residues" evidence="1">
    <location>
        <begin position="320"/>
        <end position="338"/>
    </location>
</feature>
<feature type="region of interest" description="Disordered" evidence="1">
    <location>
        <begin position="295"/>
        <end position="349"/>
    </location>
</feature>
<dbReference type="OrthoDB" id="21266at2759"/>
<dbReference type="SMART" id="SM00582">
    <property type="entry name" value="RPR"/>
    <property type="match status" value="1"/>
</dbReference>
<comment type="caution">
    <text evidence="3">The sequence shown here is derived from an EMBL/GenBank/DDBJ whole genome shotgun (WGS) entry which is preliminary data.</text>
</comment>
<dbReference type="AlphaFoldDB" id="A0A8H7QB17"/>
<dbReference type="GO" id="GO:0045943">
    <property type="term" value="P:positive regulation of transcription by RNA polymerase I"/>
    <property type="evidence" value="ECO:0007669"/>
    <property type="project" value="TreeGrafter"/>
</dbReference>
<dbReference type="InterPro" id="IPR024637">
    <property type="entry name" value="Ctk3_C"/>
</dbReference>
<gene>
    <name evidence="3" type="ORF">INT44_004243</name>
</gene>
<name>A0A8H7QB17_9FUNG</name>
<sequence length="349" mass="40267">MSDDYDPFECRLEFTSLLQKLNASQQSIQKVANYAMRNKRLSEDLYSCVLESLEQASMNARLNILYVLDSLCQASLKSGFKGYVDLVRQDLDKVIGSVVPNDARGMVNAASTRKILNTWKQKGLFDKASLESIESRLPKSEVRIADHAKQTFSKNDILKRMEEDRERHKRLREDIWIRSAEESEDAQFDQLWESTEPFELEFDYTEMAKENNRRWPNYPWKAVFDDVELAADVPWYDPMWQRPAVKGLDREPPIAQYNPNSLYALHLQQGQAQVNTSVPTLLEDTESIDEDMEMAMSSPEADPTSTIIEQRSMTYTPSTKSRELDLDTDDHPSKRTKYDSQPANVKLAN</sequence>
<dbReference type="PROSITE" id="PS51391">
    <property type="entry name" value="CID"/>
    <property type="match status" value="1"/>
</dbReference>
<dbReference type="Proteomes" id="UP000612746">
    <property type="component" value="Unassembled WGS sequence"/>
</dbReference>
<keyword evidence="4" id="KW-1185">Reference proteome</keyword>
<evidence type="ECO:0000259" key="2">
    <source>
        <dbReference type="PROSITE" id="PS51391"/>
    </source>
</evidence>
<dbReference type="Gene3D" id="1.25.40.90">
    <property type="match status" value="1"/>
</dbReference>
<accession>A0A8H7QB17</accession>
<feature type="compositionally biased region" description="Polar residues" evidence="1">
    <location>
        <begin position="303"/>
        <end position="319"/>
    </location>
</feature>